<accession>A0A8H6TZS2</accession>
<feature type="chain" id="PRO_5034362375" evidence="1">
    <location>
        <begin position="26"/>
        <end position="213"/>
    </location>
</feature>
<proteinExistence type="predicted"/>
<dbReference type="Gene3D" id="3.30.530.20">
    <property type="match status" value="1"/>
</dbReference>
<protein>
    <submittedName>
        <fullName evidence="2">Uncharacterized protein</fullName>
    </submittedName>
</protein>
<organism evidence="2 3">
    <name type="scientific">Mycena venus</name>
    <dbReference type="NCBI Taxonomy" id="2733690"/>
    <lineage>
        <taxon>Eukaryota</taxon>
        <taxon>Fungi</taxon>
        <taxon>Dikarya</taxon>
        <taxon>Basidiomycota</taxon>
        <taxon>Agaricomycotina</taxon>
        <taxon>Agaricomycetes</taxon>
        <taxon>Agaricomycetidae</taxon>
        <taxon>Agaricales</taxon>
        <taxon>Marasmiineae</taxon>
        <taxon>Mycenaceae</taxon>
        <taxon>Mycena</taxon>
    </lineage>
</organism>
<evidence type="ECO:0000313" key="3">
    <source>
        <dbReference type="Proteomes" id="UP000620124"/>
    </source>
</evidence>
<reference evidence="2" key="1">
    <citation type="submission" date="2020-05" db="EMBL/GenBank/DDBJ databases">
        <title>Mycena genomes resolve the evolution of fungal bioluminescence.</title>
        <authorList>
            <person name="Tsai I.J."/>
        </authorList>
    </citation>
    <scope>NUCLEOTIDE SEQUENCE</scope>
    <source>
        <strain evidence="2">CCC161011</strain>
    </source>
</reference>
<keyword evidence="1" id="KW-0732">Signal</keyword>
<dbReference type="SUPFAM" id="SSF55961">
    <property type="entry name" value="Bet v1-like"/>
    <property type="match status" value="1"/>
</dbReference>
<sequence length="213" mass="22938">MAMSLFKLLAALRAMLYCLPALALGDPTNWGCLHCPSNSADGLPTPTYGSDQIVFTVCAELNISAPLIDVYNAILDFQAYPSWNTFAFAVDLPSNVTTTPTDNYVGMPMTFHTAGVLPPFNTTSNEVLTVLDYANAAGYSLSAWRYDDGLGGAGMRAEHPNVLVDVGGGVTRYLSFETYYLGTETAVVLPLKGNLQTAFEKQRANLKAYVEGI</sequence>
<dbReference type="EMBL" id="JACAZI010000035">
    <property type="protein sequence ID" value="KAF7328498.1"/>
    <property type="molecule type" value="Genomic_DNA"/>
</dbReference>
<evidence type="ECO:0000313" key="2">
    <source>
        <dbReference type="EMBL" id="KAF7328498.1"/>
    </source>
</evidence>
<keyword evidence="3" id="KW-1185">Reference proteome</keyword>
<dbReference type="InterPro" id="IPR023393">
    <property type="entry name" value="START-like_dom_sf"/>
</dbReference>
<evidence type="ECO:0000256" key="1">
    <source>
        <dbReference type="SAM" id="SignalP"/>
    </source>
</evidence>
<gene>
    <name evidence="2" type="ORF">MVEN_02536800</name>
</gene>
<dbReference type="AlphaFoldDB" id="A0A8H6TZS2"/>
<dbReference type="Proteomes" id="UP000620124">
    <property type="component" value="Unassembled WGS sequence"/>
</dbReference>
<dbReference type="OrthoDB" id="509124at2759"/>
<name>A0A8H6TZS2_9AGAR</name>
<feature type="signal peptide" evidence="1">
    <location>
        <begin position="1"/>
        <end position="25"/>
    </location>
</feature>
<comment type="caution">
    <text evidence="2">The sequence shown here is derived from an EMBL/GenBank/DDBJ whole genome shotgun (WGS) entry which is preliminary data.</text>
</comment>